<reference evidence="1" key="1">
    <citation type="journal article" date="2019" name="Database">
        <title>The radish genome database (RadishGD): an integrated information resource for radish genomics.</title>
        <authorList>
            <person name="Yu H.J."/>
            <person name="Baek S."/>
            <person name="Lee Y.J."/>
            <person name="Cho A."/>
            <person name="Mun J.H."/>
        </authorList>
    </citation>
    <scope>NUCLEOTIDE SEQUENCE [LARGE SCALE GENOMIC DNA]</scope>
    <source>
        <strain evidence="1">cv. WK10039</strain>
    </source>
</reference>
<accession>A0A9W3D9P3</accession>
<sequence>MGFGLPKLLKNYGFFCFGETISILLLCSRLPRSPRWRFSILLLHSLICVCGFINHLSGEATTTIHLSGDLSLAPALSPFLRPSLLSGVLSLSGSLSGVLSGSLSGILSLGLSLRLSLSLGLSDVLSLGLSLRRSLSLSVTLAKQAVVGSSTHGCANLQYTRRQNVGV</sequence>
<keyword evidence="1" id="KW-1185">Reference proteome</keyword>
<evidence type="ECO:0000313" key="2">
    <source>
        <dbReference type="RefSeq" id="XP_056860595.1"/>
    </source>
</evidence>
<name>A0A9W3D9P3_RAPSA</name>
<dbReference type="GeneID" id="130509059"/>
<evidence type="ECO:0000313" key="1">
    <source>
        <dbReference type="Proteomes" id="UP000504610"/>
    </source>
</evidence>
<organism evidence="1 2">
    <name type="scientific">Raphanus sativus</name>
    <name type="common">Radish</name>
    <name type="synonym">Raphanus raphanistrum var. sativus</name>
    <dbReference type="NCBI Taxonomy" id="3726"/>
    <lineage>
        <taxon>Eukaryota</taxon>
        <taxon>Viridiplantae</taxon>
        <taxon>Streptophyta</taxon>
        <taxon>Embryophyta</taxon>
        <taxon>Tracheophyta</taxon>
        <taxon>Spermatophyta</taxon>
        <taxon>Magnoliopsida</taxon>
        <taxon>eudicotyledons</taxon>
        <taxon>Gunneridae</taxon>
        <taxon>Pentapetalae</taxon>
        <taxon>rosids</taxon>
        <taxon>malvids</taxon>
        <taxon>Brassicales</taxon>
        <taxon>Brassicaceae</taxon>
        <taxon>Brassiceae</taxon>
        <taxon>Raphanus</taxon>
    </lineage>
</organism>
<protein>
    <submittedName>
        <fullName evidence="2">Uncharacterized protein LOC130509059</fullName>
    </submittedName>
</protein>
<proteinExistence type="predicted"/>
<dbReference type="RefSeq" id="XP_056860595.1">
    <property type="nucleotide sequence ID" value="XM_057004615.1"/>
</dbReference>
<gene>
    <name evidence="2" type="primary">LOC130509059</name>
</gene>
<dbReference type="KEGG" id="rsz:130509059"/>
<reference evidence="2" key="2">
    <citation type="submission" date="2025-08" db="UniProtKB">
        <authorList>
            <consortium name="RefSeq"/>
        </authorList>
    </citation>
    <scope>IDENTIFICATION</scope>
    <source>
        <tissue evidence="2">Leaf</tissue>
    </source>
</reference>
<dbReference type="Proteomes" id="UP000504610">
    <property type="component" value="Chromosome 3"/>
</dbReference>
<dbReference type="AlphaFoldDB" id="A0A9W3D9P3"/>